<dbReference type="PROSITE" id="PS01124">
    <property type="entry name" value="HTH_ARAC_FAMILY_2"/>
    <property type="match status" value="1"/>
</dbReference>
<dbReference type="PATRIC" id="fig|35841.6.peg.3579"/>
<dbReference type="SUPFAM" id="SSF51215">
    <property type="entry name" value="Regulatory protein AraC"/>
    <property type="match status" value="1"/>
</dbReference>
<dbReference type="InterPro" id="IPR018062">
    <property type="entry name" value="HTH_AraC-typ_CS"/>
</dbReference>
<dbReference type="GO" id="GO:0043565">
    <property type="term" value="F:sequence-specific DNA binding"/>
    <property type="evidence" value="ECO:0007669"/>
    <property type="project" value="InterPro"/>
</dbReference>
<dbReference type="Pfam" id="PF12833">
    <property type="entry name" value="HTH_18"/>
    <property type="match status" value="1"/>
</dbReference>
<dbReference type="RefSeq" id="WP_034768652.1">
    <property type="nucleotide sequence ID" value="NZ_CCRF01000035.1"/>
</dbReference>
<evidence type="ECO:0000259" key="4">
    <source>
        <dbReference type="PROSITE" id="PS01124"/>
    </source>
</evidence>
<dbReference type="PROSITE" id="PS00041">
    <property type="entry name" value="HTH_ARAC_FAMILY_1"/>
    <property type="match status" value="1"/>
</dbReference>
<dbReference type="STRING" id="35841.B4167_3104"/>
<organism evidence="5 8">
    <name type="scientific">Caldibacillus thermoamylovorans</name>
    <dbReference type="NCBI Taxonomy" id="35841"/>
    <lineage>
        <taxon>Bacteria</taxon>
        <taxon>Bacillati</taxon>
        <taxon>Bacillota</taxon>
        <taxon>Bacilli</taxon>
        <taxon>Bacillales</taxon>
        <taxon>Bacillaceae</taxon>
        <taxon>Caldibacillus</taxon>
    </lineage>
</organism>
<protein>
    <submittedName>
        <fullName evidence="5">AraC family transcriptional regulator</fullName>
    </submittedName>
</protein>
<dbReference type="GeneID" id="92960135"/>
<dbReference type="Pfam" id="PF02311">
    <property type="entry name" value="AraC_binding"/>
    <property type="match status" value="1"/>
</dbReference>
<evidence type="ECO:0000313" key="7">
    <source>
        <dbReference type="Proteomes" id="UP000032076"/>
    </source>
</evidence>
<dbReference type="InterPro" id="IPR020449">
    <property type="entry name" value="Tscrpt_reg_AraC-type_HTH"/>
</dbReference>
<dbReference type="PRINTS" id="PR00032">
    <property type="entry name" value="HTHARAC"/>
</dbReference>
<sequence>MRSSYLEIRKDHNEFPMDCFLNSGDMTLLPHWHKEIEIIYVKNGTLNVGINDTIFTMQEGEVRIINGGEVHYYLSSPDSERIVLMFDISFFKDMRLINNEELSMLDIFNGIEKSSLSWPGKIKQKIEELIQEIYLEMVNKDRGYLFAIKAKMYEMIVTLYRNVYQDISPNELKSELVSNPKSFVESLSKIFAYIEEYYQQKITLDDIARHMGFNAQYFSRYFKRLTGQTFVKFLNDYRLNKAKWLLLNEDLPIIEVAEQAGFSSVKTFHHLFKTKFGTSPLKYKKSKYGNNI</sequence>
<dbReference type="EMBL" id="CCRF01000035">
    <property type="protein sequence ID" value="CEE00831.1"/>
    <property type="molecule type" value="Genomic_DNA"/>
</dbReference>
<proteinExistence type="predicted"/>
<keyword evidence="1" id="KW-0805">Transcription regulation</keyword>
<dbReference type="EMBL" id="JXLU01000103">
    <property type="protein sequence ID" value="KIO72129.1"/>
    <property type="molecule type" value="Genomic_DNA"/>
</dbReference>
<dbReference type="SMART" id="SM00342">
    <property type="entry name" value="HTH_ARAC"/>
    <property type="match status" value="1"/>
</dbReference>
<dbReference type="SUPFAM" id="SSF46689">
    <property type="entry name" value="Homeodomain-like"/>
    <property type="match status" value="2"/>
</dbReference>
<feature type="domain" description="HTH araC/xylS-type" evidence="4">
    <location>
        <begin position="188"/>
        <end position="286"/>
    </location>
</feature>
<dbReference type="GO" id="GO:0003700">
    <property type="term" value="F:DNA-binding transcription factor activity"/>
    <property type="evidence" value="ECO:0007669"/>
    <property type="project" value="InterPro"/>
</dbReference>
<reference evidence="5 8" key="1">
    <citation type="submission" date="2014-07" db="EMBL/GenBank/DDBJ databases">
        <authorList>
            <person name="Wibberg Daniel"/>
        </authorList>
    </citation>
    <scope>NUCLEOTIDE SEQUENCE [LARGE SCALE GENOMIC DNA]</scope>
</reference>
<dbReference type="PANTHER" id="PTHR43280:SF28">
    <property type="entry name" value="HTH-TYPE TRANSCRIPTIONAL ACTIVATOR RHAS"/>
    <property type="match status" value="1"/>
</dbReference>
<dbReference type="InterPro" id="IPR009057">
    <property type="entry name" value="Homeodomain-like_sf"/>
</dbReference>
<accession>A0A090IRX1</accession>
<dbReference type="Gene3D" id="2.60.120.10">
    <property type="entry name" value="Jelly Rolls"/>
    <property type="match status" value="1"/>
</dbReference>
<dbReference type="Proteomes" id="UP000032076">
    <property type="component" value="Unassembled WGS sequence"/>
</dbReference>
<dbReference type="PANTHER" id="PTHR43280">
    <property type="entry name" value="ARAC-FAMILY TRANSCRIPTIONAL REGULATOR"/>
    <property type="match status" value="1"/>
</dbReference>
<dbReference type="InterPro" id="IPR003313">
    <property type="entry name" value="AraC-bd"/>
</dbReference>
<evidence type="ECO:0000313" key="6">
    <source>
        <dbReference type="EMBL" id="KIO72129.1"/>
    </source>
</evidence>
<evidence type="ECO:0000313" key="5">
    <source>
        <dbReference type="EMBL" id="CEE00831.1"/>
    </source>
</evidence>
<evidence type="ECO:0000256" key="3">
    <source>
        <dbReference type="ARBA" id="ARBA00023163"/>
    </source>
</evidence>
<dbReference type="InterPro" id="IPR037923">
    <property type="entry name" value="HTH-like"/>
</dbReference>
<evidence type="ECO:0000313" key="8">
    <source>
        <dbReference type="Proteomes" id="UP000040576"/>
    </source>
</evidence>
<dbReference type="Gene3D" id="1.10.10.60">
    <property type="entry name" value="Homeodomain-like"/>
    <property type="match status" value="2"/>
</dbReference>
<name>A0A090IRX1_9BACI</name>
<dbReference type="Proteomes" id="UP000040576">
    <property type="component" value="Unassembled WGS sequence"/>
</dbReference>
<reference evidence="6 7" key="2">
    <citation type="submission" date="2015-01" db="EMBL/GenBank/DDBJ databases">
        <title>Draft Genome Sequences of Four Bacillus thermoamylovorans Strains, Isolated From Food Products.</title>
        <authorList>
            <person name="Krawcyk A.O."/>
            <person name="Berendsen E.M."/>
            <person name="Eijlander R.T."/>
            <person name="de Jong A."/>
            <person name="Wells-Bennik M."/>
            <person name="Kuipers O.P."/>
        </authorList>
    </citation>
    <scope>NUCLEOTIDE SEQUENCE [LARGE SCALE GENOMIC DNA]</scope>
    <source>
        <strain evidence="6 7">B4167</strain>
    </source>
</reference>
<keyword evidence="8" id="KW-1185">Reference proteome</keyword>
<dbReference type="AlphaFoldDB" id="A0A090IRX1"/>
<dbReference type="eggNOG" id="COG2207">
    <property type="taxonomic scope" value="Bacteria"/>
</dbReference>
<gene>
    <name evidence="6" type="ORF">B4167_3104</name>
    <name evidence="5" type="ORF">BT1A1_0984</name>
</gene>
<evidence type="ECO:0000256" key="2">
    <source>
        <dbReference type="ARBA" id="ARBA00023125"/>
    </source>
</evidence>
<dbReference type="InterPro" id="IPR018060">
    <property type="entry name" value="HTH_AraC"/>
</dbReference>
<keyword evidence="2" id="KW-0238">DNA-binding</keyword>
<dbReference type="eggNOG" id="COG0662">
    <property type="taxonomic scope" value="Bacteria"/>
</dbReference>
<keyword evidence="3" id="KW-0804">Transcription</keyword>
<evidence type="ECO:0000256" key="1">
    <source>
        <dbReference type="ARBA" id="ARBA00023015"/>
    </source>
</evidence>
<dbReference type="InterPro" id="IPR014710">
    <property type="entry name" value="RmlC-like_jellyroll"/>
</dbReference>